<dbReference type="InterPro" id="IPR020845">
    <property type="entry name" value="AMP-binding_CS"/>
</dbReference>
<dbReference type="PANTHER" id="PTHR42921">
    <property type="entry name" value="ACETOACETYL-COA SYNTHETASE"/>
    <property type="match status" value="1"/>
</dbReference>
<feature type="domain" description="AMP-binding enzyme C-terminal" evidence="6">
    <location>
        <begin position="551"/>
        <end position="623"/>
    </location>
</feature>
<keyword evidence="8" id="KW-1185">Reference proteome</keyword>
<dbReference type="PROSITE" id="PS00455">
    <property type="entry name" value="AMP_BINDING"/>
    <property type="match status" value="1"/>
</dbReference>
<dbReference type="Pfam" id="PF00501">
    <property type="entry name" value="AMP-binding"/>
    <property type="match status" value="1"/>
</dbReference>
<proteinExistence type="inferred from homology"/>
<evidence type="ECO:0000259" key="6">
    <source>
        <dbReference type="Pfam" id="PF13193"/>
    </source>
</evidence>
<dbReference type="InterPro" id="IPR005914">
    <property type="entry name" value="Acac_CoA_synth"/>
</dbReference>
<dbReference type="InterPro" id="IPR045851">
    <property type="entry name" value="AMP-bd_C_sf"/>
</dbReference>
<evidence type="ECO:0000313" key="7">
    <source>
        <dbReference type="EMBL" id="SNX48303.1"/>
    </source>
</evidence>
<gene>
    <name evidence="7" type="primary">acsA</name>
    <name evidence="7" type="ORF">VTH8203_01921</name>
</gene>
<keyword evidence="2 7" id="KW-0436">Ligase</keyword>
<dbReference type="SUPFAM" id="SSF56801">
    <property type="entry name" value="Acetyl-CoA synthetase-like"/>
    <property type="match status" value="1"/>
</dbReference>
<dbReference type="OrthoDB" id="9803968at2"/>
<organism evidence="7 8">
    <name type="scientific">Vibrio thalassae</name>
    <dbReference type="NCBI Taxonomy" id="1243014"/>
    <lineage>
        <taxon>Bacteria</taxon>
        <taxon>Pseudomonadati</taxon>
        <taxon>Pseudomonadota</taxon>
        <taxon>Gammaproteobacteria</taxon>
        <taxon>Vibrionales</taxon>
        <taxon>Vibrionaceae</taxon>
        <taxon>Vibrio</taxon>
    </lineage>
</organism>
<dbReference type="GO" id="GO:0030729">
    <property type="term" value="F:acetoacetate-CoA ligase activity"/>
    <property type="evidence" value="ECO:0007669"/>
    <property type="project" value="InterPro"/>
</dbReference>
<dbReference type="PANTHER" id="PTHR42921:SF1">
    <property type="entry name" value="ACETOACETYL-COA SYNTHETASE"/>
    <property type="match status" value="1"/>
</dbReference>
<dbReference type="GO" id="GO:0006629">
    <property type="term" value="P:lipid metabolic process"/>
    <property type="evidence" value="ECO:0007669"/>
    <property type="project" value="InterPro"/>
</dbReference>
<dbReference type="Proteomes" id="UP000219336">
    <property type="component" value="Unassembled WGS sequence"/>
</dbReference>
<evidence type="ECO:0000256" key="3">
    <source>
        <dbReference type="ARBA" id="ARBA00022741"/>
    </source>
</evidence>
<keyword evidence="4" id="KW-0067">ATP-binding</keyword>
<reference evidence="8" key="1">
    <citation type="submission" date="2016-06" db="EMBL/GenBank/DDBJ databases">
        <authorList>
            <person name="Rodrigo-Torres L."/>
            <person name="Arahal R.D."/>
            <person name="Lucena T."/>
        </authorList>
    </citation>
    <scope>NUCLEOTIDE SEQUENCE [LARGE SCALE GENOMIC DNA]</scope>
    <source>
        <strain evidence="8">CECT8203</strain>
    </source>
</reference>
<sequence length="659" mass="73720">MPNHDTDHTPLWSPSIERIEISHLKAFMKVLEQQELSFGDYAQLHQWSISQSESFWSEVWDYCGVVGDKRAPICLLGEPKWNEALAARDTLWFPNSTLNYAENLLAHGIHHPSEIAIQFHNEHHQSSGITWQQLLEQVSVVQQWLIESGIGEGDVVAGYLPHIPHTVIAMLATTSLGAIWTSTSPDFGVDSVIERFGQVEPKILFCCDGYRFNGKAFGMIEKNQSLVDAIPSITQCCLIRYAEHNNGQMENAIDWHALAHRFSPVPLTFHRVRFNAPLFILYSSGTTGKPKCIVHSVGGTTINHLKEHQLHCDIKPGDRVFYYTTCGWMMWNWQVSALASGATLVIFDGSPVYPKIHSLWQLAVDAKITLFGTSAKYLETLQKLHYRPKEHYDLANLKTLCSTGSVLYPQQFDYVYDAIKSDLHLASISGGTDICGCFVLGNPLSPVFKGECQAPGLGLDVQVFNEQGRPVMEERGELVCINSFPNQPVGFWNDSGKRYHDAYWSTFFGVWNHGDDVKQSHTGGLTFFGRSDATLNPGGVRIGTAEIYQQVNQLEQIADSIAVGRNQGGSETVVLFVQLKEAEILDDNLKQQIKQRLKTHCSPRHVPSEIYAISEIPRTKSGKLVELAVKQTLHGQTVKNKGAIANPWVLDEVQSHTQI</sequence>
<dbReference type="NCBIfam" id="TIGR01217">
    <property type="entry name" value="ac_ac_CoA_syn"/>
    <property type="match status" value="1"/>
</dbReference>
<keyword evidence="3" id="KW-0547">Nucleotide-binding</keyword>
<accession>A0A240EJ84</accession>
<dbReference type="EMBL" id="OANU01000023">
    <property type="protein sequence ID" value="SNX48303.1"/>
    <property type="molecule type" value="Genomic_DNA"/>
</dbReference>
<dbReference type="Pfam" id="PF13193">
    <property type="entry name" value="AMP-binding_C"/>
    <property type="match status" value="1"/>
</dbReference>
<dbReference type="InterPro" id="IPR025110">
    <property type="entry name" value="AMP-bd_C"/>
</dbReference>
<protein>
    <submittedName>
        <fullName evidence="7">Acetyl-coenzyme A synthetase</fullName>
        <ecNumber evidence="7">6.2.1.1</ecNumber>
    </submittedName>
</protein>
<dbReference type="Gene3D" id="3.40.50.12780">
    <property type="entry name" value="N-terminal domain of ligase-like"/>
    <property type="match status" value="1"/>
</dbReference>
<evidence type="ECO:0000313" key="8">
    <source>
        <dbReference type="Proteomes" id="UP000219336"/>
    </source>
</evidence>
<evidence type="ECO:0000256" key="2">
    <source>
        <dbReference type="ARBA" id="ARBA00022598"/>
    </source>
</evidence>
<name>A0A240EJ84_9VIBR</name>
<dbReference type="EC" id="6.2.1.1" evidence="7"/>
<dbReference type="Gene3D" id="3.30.300.30">
    <property type="match status" value="1"/>
</dbReference>
<dbReference type="GO" id="GO:0003987">
    <property type="term" value="F:acetate-CoA ligase activity"/>
    <property type="evidence" value="ECO:0007669"/>
    <property type="project" value="UniProtKB-EC"/>
</dbReference>
<evidence type="ECO:0000259" key="5">
    <source>
        <dbReference type="Pfam" id="PF00501"/>
    </source>
</evidence>
<dbReference type="AlphaFoldDB" id="A0A240EJ84"/>
<evidence type="ECO:0000256" key="4">
    <source>
        <dbReference type="ARBA" id="ARBA00022840"/>
    </source>
</evidence>
<dbReference type="InterPro" id="IPR042099">
    <property type="entry name" value="ANL_N_sf"/>
</dbReference>
<dbReference type="InterPro" id="IPR000873">
    <property type="entry name" value="AMP-dep_synth/lig_dom"/>
</dbReference>
<evidence type="ECO:0000256" key="1">
    <source>
        <dbReference type="ARBA" id="ARBA00006432"/>
    </source>
</evidence>
<feature type="domain" description="AMP-dependent synthetase/ligase" evidence="5">
    <location>
        <begin position="111"/>
        <end position="479"/>
    </location>
</feature>
<comment type="similarity">
    <text evidence="1">Belongs to the ATP-dependent AMP-binding enzyme family.</text>
</comment>
<dbReference type="RefSeq" id="WP_096993486.1">
    <property type="nucleotide sequence ID" value="NZ_JBHSII010000011.1"/>
</dbReference>
<dbReference type="GO" id="GO:0005524">
    <property type="term" value="F:ATP binding"/>
    <property type="evidence" value="ECO:0007669"/>
    <property type="project" value="UniProtKB-KW"/>
</dbReference>
<dbReference type="NCBIfam" id="NF002937">
    <property type="entry name" value="PRK03584.1"/>
    <property type="match status" value="1"/>
</dbReference>